<organism evidence="1 2">
    <name type="scientific">Nocardioides ginsengisegetis</name>
    <dbReference type="NCBI Taxonomy" id="661491"/>
    <lineage>
        <taxon>Bacteria</taxon>
        <taxon>Bacillati</taxon>
        <taxon>Actinomycetota</taxon>
        <taxon>Actinomycetes</taxon>
        <taxon>Propionibacteriales</taxon>
        <taxon>Nocardioidaceae</taxon>
        <taxon>Nocardioides</taxon>
    </lineage>
</organism>
<dbReference type="EMBL" id="JACGXA010000001">
    <property type="protein sequence ID" value="MBA8804757.1"/>
    <property type="molecule type" value="Genomic_DNA"/>
</dbReference>
<comment type="caution">
    <text evidence="1">The sequence shown here is derived from an EMBL/GenBank/DDBJ whole genome shotgun (WGS) entry which is preliminary data.</text>
</comment>
<evidence type="ECO:0008006" key="3">
    <source>
        <dbReference type="Google" id="ProtNLM"/>
    </source>
</evidence>
<gene>
    <name evidence="1" type="ORF">FB382_003048</name>
</gene>
<evidence type="ECO:0000313" key="2">
    <source>
        <dbReference type="Proteomes" id="UP000580910"/>
    </source>
</evidence>
<keyword evidence="2" id="KW-1185">Reference proteome</keyword>
<evidence type="ECO:0000313" key="1">
    <source>
        <dbReference type="EMBL" id="MBA8804757.1"/>
    </source>
</evidence>
<sequence length="175" mass="19455">MWVWFEAPDGEILSQGTFCPETGVTAQPQITNALVLRALRRIDLPKSELTVQPANGRTLVNFDTNFYTEQGAFDRTVRLLGQRVDLHIWPSQFNWVFDDGRSLSSTSPGAPYPHLDITHRYTRKGKLAPSVDTTYAARYRVNGGPWRDVTGTVTIPGSPVPLEVTTASPVLVGYH</sequence>
<proteinExistence type="predicted"/>
<name>A0A7W3J1Z4_9ACTN</name>
<accession>A0A7W3J1Z4</accession>
<dbReference type="AlphaFoldDB" id="A0A7W3J1Z4"/>
<dbReference type="Proteomes" id="UP000580910">
    <property type="component" value="Unassembled WGS sequence"/>
</dbReference>
<dbReference type="RefSeq" id="WP_246377201.1">
    <property type="nucleotide sequence ID" value="NZ_JACGXA010000001.1"/>
</dbReference>
<protein>
    <recommendedName>
        <fullName evidence="3">PKD domain-containing protein</fullName>
    </recommendedName>
</protein>
<reference evidence="1 2" key="1">
    <citation type="submission" date="2020-07" db="EMBL/GenBank/DDBJ databases">
        <title>Sequencing the genomes of 1000 actinobacteria strains.</title>
        <authorList>
            <person name="Klenk H.-P."/>
        </authorList>
    </citation>
    <scope>NUCLEOTIDE SEQUENCE [LARGE SCALE GENOMIC DNA]</scope>
    <source>
        <strain evidence="1 2">DSM 21349</strain>
    </source>
</reference>